<dbReference type="Proteomes" id="UP001205906">
    <property type="component" value="Unassembled WGS sequence"/>
</dbReference>
<keyword evidence="2 5" id="KW-0812">Transmembrane</keyword>
<keyword evidence="4 5" id="KW-0472">Membrane</keyword>
<dbReference type="Pfam" id="PF04140">
    <property type="entry name" value="ICMT"/>
    <property type="match status" value="1"/>
</dbReference>
<dbReference type="Gene3D" id="1.20.120.1630">
    <property type="match status" value="1"/>
</dbReference>
<proteinExistence type="predicted"/>
<feature type="transmembrane region" description="Helical" evidence="5">
    <location>
        <begin position="6"/>
        <end position="24"/>
    </location>
</feature>
<feature type="transmembrane region" description="Helical" evidence="5">
    <location>
        <begin position="44"/>
        <end position="64"/>
    </location>
</feature>
<gene>
    <name evidence="6" type="ORF">NGM99_19335</name>
</gene>
<dbReference type="RefSeq" id="WP_252821988.1">
    <property type="nucleotide sequence ID" value="NZ_JAMXQS010000009.1"/>
</dbReference>
<name>A0ABT1CAT6_9HYPH</name>
<evidence type="ECO:0000256" key="4">
    <source>
        <dbReference type="ARBA" id="ARBA00023136"/>
    </source>
</evidence>
<dbReference type="NCBIfam" id="NF040696">
    <property type="entry name" value="isopcys_mtase"/>
    <property type="match status" value="1"/>
</dbReference>
<protein>
    <submittedName>
        <fullName evidence="6">Protein-S-isoprenylcysteine O-methyltransferase</fullName>
        <ecNumber evidence="6">2.1.1.100</ecNumber>
    </submittedName>
</protein>
<dbReference type="PANTHER" id="PTHR12714:SF9">
    <property type="entry name" value="PROTEIN-S-ISOPRENYLCYSTEINE O-METHYLTRANSFERASE"/>
    <property type="match status" value="1"/>
</dbReference>
<organism evidence="6 7">
    <name type="scientific">Mesorhizobium liriopis</name>
    <dbReference type="NCBI Taxonomy" id="2953882"/>
    <lineage>
        <taxon>Bacteria</taxon>
        <taxon>Pseudomonadati</taxon>
        <taxon>Pseudomonadota</taxon>
        <taxon>Alphaproteobacteria</taxon>
        <taxon>Hyphomicrobiales</taxon>
        <taxon>Phyllobacteriaceae</taxon>
        <taxon>Mesorhizobium</taxon>
    </lineage>
</organism>
<dbReference type="InterPro" id="IPR007269">
    <property type="entry name" value="ICMT_MeTrfase"/>
</dbReference>
<keyword evidence="6" id="KW-0808">Transferase</keyword>
<evidence type="ECO:0000256" key="5">
    <source>
        <dbReference type="SAM" id="Phobius"/>
    </source>
</evidence>
<evidence type="ECO:0000256" key="1">
    <source>
        <dbReference type="ARBA" id="ARBA00004141"/>
    </source>
</evidence>
<evidence type="ECO:0000313" key="6">
    <source>
        <dbReference type="EMBL" id="MCO6051945.1"/>
    </source>
</evidence>
<evidence type="ECO:0000256" key="2">
    <source>
        <dbReference type="ARBA" id="ARBA00022692"/>
    </source>
</evidence>
<dbReference type="GO" id="GO:0004671">
    <property type="term" value="F:protein C-terminal S-isoprenylcysteine carboxyl O-methyltransferase activity"/>
    <property type="evidence" value="ECO:0007669"/>
    <property type="project" value="UniProtKB-EC"/>
</dbReference>
<dbReference type="InterPro" id="IPR054851">
    <property type="entry name" value="Isoprenylcys_mtase"/>
</dbReference>
<dbReference type="PANTHER" id="PTHR12714">
    <property type="entry name" value="PROTEIN-S ISOPRENYLCYSTEINE O-METHYLTRANSFERASE"/>
    <property type="match status" value="1"/>
</dbReference>
<dbReference type="EC" id="2.1.1.100" evidence="6"/>
<accession>A0ABT1CAT6</accession>
<sequence>MTPEFAKIVWLVGLVAWVAIRLPYQRRGRRIKVVNDSRDTGDRIALALSALGLSIIPLVWVFTGFPASADYPFRPWQAWLGLLVEIGFIALFIASHRQLGRNWSVTLEIRDKHKLVTDGLYRFVRHPMYSSFWLWAIAQALLLPNWIAGLSGLVGVAILYFSRVSKEEAMMRQAFGREYDDYSARTGRVFPRLIR</sequence>
<keyword evidence="7" id="KW-1185">Reference proteome</keyword>
<comment type="caution">
    <text evidence="6">The sequence shown here is derived from an EMBL/GenBank/DDBJ whole genome shotgun (WGS) entry which is preliminary data.</text>
</comment>
<feature type="transmembrane region" description="Helical" evidence="5">
    <location>
        <begin position="76"/>
        <end position="94"/>
    </location>
</feature>
<dbReference type="GO" id="GO:0032259">
    <property type="term" value="P:methylation"/>
    <property type="evidence" value="ECO:0007669"/>
    <property type="project" value="UniProtKB-KW"/>
</dbReference>
<keyword evidence="6" id="KW-0489">Methyltransferase</keyword>
<keyword evidence="3 5" id="KW-1133">Transmembrane helix</keyword>
<comment type="subcellular location">
    <subcellularLocation>
        <location evidence="1">Membrane</location>
        <topology evidence="1">Multi-pass membrane protein</topology>
    </subcellularLocation>
</comment>
<evidence type="ECO:0000313" key="7">
    <source>
        <dbReference type="Proteomes" id="UP001205906"/>
    </source>
</evidence>
<feature type="transmembrane region" description="Helical" evidence="5">
    <location>
        <begin position="132"/>
        <end position="161"/>
    </location>
</feature>
<dbReference type="EMBL" id="JAMXQS010000009">
    <property type="protein sequence ID" value="MCO6051945.1"/>
    <property type="molecule type" value="Genomic_DNA"/>
</dbReference>
<reference evidence="6 7" key="1">
    <citation type="submission" date="2022-06" db="EMBL/GenBank/DDBJ databases">
        <title>Mesorhizobium sp. strain RP14 Genome sequencing and assembly.</title>
        <authorList>
            <person name="Kim I."/>
        </authorList>
    </citation>
    <scope>NUCLEOTIDE SEQUENCE [LARGE SCALE GENOMIC DNA]</scope>
    <source>
        <strain evidence="7">RP14(2022)</strain>
    </source>
</reference>
<evidence type="ECO:0000256" key="3">
    <source>
        <dbReference type="ARBA" id="ARBA00022989"/>
    </source>
</evidence>